<name>A0A485L0X8_9STRA</name>
<organism evidence="2 3">
    <name type="scientific">Aphanomyces stellatus</name>
    <dbReference type="NCBI Taxonomy" id="120398"/>
    <lineage>
        <taxon>Eukaryota</taxon>
        <taxon>Sar</taxon>
        <taxon>Stramenopiles</taxon>
        <taxon>Oomycota</taxon>
        <taxon>Saprolegniomycetes</taxon>
        <taxon>Saprolegniales</taxon>
        <taxon>Verrucalvaceae</taxon>
        <taxon>Aphanomyces</taxon>
    </lineage>
</organism>
<dbReference type="EMBL" id="VJMH01005545">
    <property type="protein sequence ID" value="KAF0694621.1"/>
    <property type="molecule type" value="Genomic_DNA"/>
</dbReference>
<evidence type="ECO:0000313" key="2">
    <source>
        <dbReference type="EMBL" id="VFT91339.1"/>
    </source>
</evidence>
<proteinExistence type="predicted"/>
<reference evidence="1" key="2">
    <citation type="submission" date="2019-06" db="EMBL/GenBank/DDBJ databases">
        <title>Genomics analysis of Aphanomyces spp. identifies a new class of oomycete effector associated with host adaptation.</title>
        <authorList>
            <person name="Gaulin E."/>
        </authorList>
    </citation>
    <scope>NUCLEOTIDE SEQUENCE</scope>
    <source>
        <strain evidence="1">CBS 578.67</strain>
    </source>
</reference>
<dbReference type="OrthoDB" id="10550116at2759"/>
<reference evidence="2 3" key="1">
    <citation type="submission" date="2019-03" db="EMBL/GenBank/DDBJ databases">
        <authorList>
            <person name="Gaulin E."/>
            <person name="Dumas B."/>
        </authorList>
    </citation>
    <scope>NUCLEOTIDE SEQUENCE [LARGE SCALE GENOMIC DNA]</scope>
    <source>
        <strain evidence="2">CBS 568.67</strain>
    </source>
</reference>
<dbReference type="EMBL" id="CAADRA010005566">
    <property type="protein sequence ID" value="VFT91339.1"/>
    <property type="molecule type" value="Genomic_DNA"/>
</dbReference>
<evidence type="ECO:0000313" key="1">
    <source>
        <dbReference type="EMBL" id="KAF0694621.1"/>
    </source>
</evidence>
<keyword evidence="3" id="KW-1185">Reference proteome</keyword>
<sequence>MAPHEIHRQPSPSTTHLPQWTAKAELELLKSILRCKPATAIGHQVFPLTQTPSRYLAKMELVAGKRVPFTTTLAKQVRRQKAARSFTATSLAPIEEKPSLASKLVKAFRKSFDLSTPPRRRQSVRKLHA</sequence>
<dbReference type="Proteomes" id="UP000332933">
    <property type="component" value="Unassembled WGS sequence"/>
</dbReference>
<protein>
    <submittedName>
        <fullName evidence="2">Aste57867_14517 protein</fullName>
    </submittedName>
</protein>
<accession>A0A485L0X8</accession>
<gene>
    <name evidence="2" type="primary">Aste57867_14517</name>
    <name evidence="1" type="ORF">As57867_014463</name>
    <name evidence="2" type="ORF">ASTE57867_14517</name>
</gene>
<dbReference type="AlphaFoldDB" id="A0A485L0X8"/>
<evidence type="ECO:0000313" key="3">
    <source>
        <dbReference type="Proteomes" id="UP000332933"/>
    </source>
</evidence>